<feature type="compositionally biased region" description="Polar residues" evidence="5">
    <location>
        <begin position="83"/>
        <end position="97"/>
    </location>
</feature>
<evidence type="ECO:0000313" key="7">
    <source>
        <dbReference type="EMBL" id="GAA1705791.1"/>
    </source>
</evidence>
<evidence type="ECO:0000256" key="2">
    <source>
        <dbReference type="ARBA" id="ARBA00022692"/>
    </source>
</evidence>
<feature type="region of interest" description="Disordered" evidence="5">
    <location>
        <begin position="82"/>
        <end position="128"/>
    </location>
</feature>
<feature type="compositionally biased region" description="Pro residues" evidence="5">
    <location>
        <begin position="8"/>
        <end position="33"/>
    </location>
</feature>
<evidence type="ECO:0000256" key="4">
    <source>
        <dbReference type="ARBA" id="ARBA00023136"/>
    </source>
</evidence>
<reference evidence="8" key="1">
    <citation type="journal article" date="2019" name="Int. J. Syst. Evol. Microbiol.">
        <title>The Global Catalogue of Microorganisms (GCM) 10K type strain sequencing project: providing services to taxonomists for standard genome sequencing and annotation.</title>
        <authorList>
            <consortium name="The Broad Institute Genomics Platform"/>
            <consortium name="The Broad Institute Genome Sequencing Center for Infectious Disease"/>
            <person name="Wu L."/>
            <person name="Ma J."/>
        </authorList>
    </citation>
    <scope>NUCLEOTIDE SEQUENCE [LARGE SCALE GENOMIC DNA]</scope>
    <source>
        <strain evidence="8">JCM 14307</strain>
    </source>
</reference>
<keyword evidence="3 6" id="KW-1133">Transmembrane helix</keyword>
<keyword evidence="8" id="KW-1185">Reference proteome</keyword>
<gene>
    <name evidence="7" type="ORF">GCM10009745_61970</name>
</gene>
<dbReference type="RefSeq" id="WP_344159656.1">
    <property type="nucleotide sequence ID" value="NZ_BAAANF010000020.1"/>
</dbReference>
<sequence length="366" mass="40184">MSGNQQWGPPPPPQGYYAPPPQQPQYYGPPPGAPQYGWGPMPPQQKPPRKRGLAFLVFGLLAVIAAGGVLIAVKIVQAGNEEAATNTPAPSRWTPPQRTLPVRTPSMPVATTARPTATKTTPRPLSQTDPLKYVATHRLYKSGPMRSVNCKESKGGMRTLSQTATYYKTLMNCLNRAWPRQVSASGARFEAPRLIVFNTQVQSPCGNSDRGLSFYCSSSHGVYMRASNEVANWKTNPGFTRALATHTVAHEYAHAMQESTGIMSAYERVRYNQPTSARRLEMNRRMELQASCLANVFLGANRNSYPLKGESYRNWLYIVNNSGDVDPRFPADHGTPGSHGYWSRGGFAAHNPSKCNTFSAGPAKVR</sequence>
<dbReference type="EMBL" id="BAAANF010000020">
    <property type="protein sequence ID" value="GAA1705791.1"/>
    <property type="molecule type" value="Genomic_DNA"/>
</dbReference>
<feature type="region of interest" description="Disordered" evidence="5">
    <location>
        <begin position="1"/>
        <end position="48"/>
    </location>
</feature>
<protein>
    <submittedName>
        <fullName evidence="7">Neutral zinc metallopeptidase</fullName>
    </submittedName>
</protein>
<organism evidence="7 8">
    <name type="scientific">Kribbella yunnanensis</name>
    <dbReference type="NCBI Taxonomy" id="190194"/>
    <lineage>
        <taxon>Bacteria</taxon>
        <taxon>Bacillati</taxon>
        <taxon>Actinomycetota</taxon>
        <taxon>Actinomycetes</taxon>
        <taxon>Propionibacteriales</taxon>
        <taxon>Kribbellaceae</taxon>
        <taxon>Kribbella</taxon>
    </lineage>
</organism>
<feature type="transmembrane region" description="Helical" evidence="6">
    <location>
        <begin position="53"/>
        <end position="73"/>
    </location>
</feature>
<keyword evidence="4 6" id="KW-0472">Membrane</keyword>
<accession>A0ABP4UHV5</accession>
<dbReference type="InterPro" id="IPR007343">
    <property type="entry name" value="Uncharacterised_pept_Zn_put"/>
</dbReference>
<name>A0ABP4UHV5_9ACTN</name>
<evidence type="ECO:0000313" key="8">
    <source>
        <dbReference type="Proteomes" id="UP001500280"/>
    </source>
</evidence>
<comment type="caution">
    <text evidence="7">The sequence shown here is derived from an EMBL/GenBank/DDBJ whole genome shotgun (WGS) entry which is preliminary data.</text>
</comment>
<keyword evidence="2 6" id="KW-0812">Transmembrane</keyword>
<dbReference type="Pfam" id="PF04228">
    <property type="entry name" value="Zn_peptidase"/>
    <property type="match status" value="1"/>
</dbReference>
<proteinExistence type="predicted"/>
<evidence type="ECO:0000256" key="5">
    <source>
        <dbReference type="SAM" id="MobiDB-lite"/>
    </source>
</evidence>
<evidence type="ECO:0000256" key="1">
    <source>
        <dbReference type="ARBA" id="ARBA00004167"/>
    </source>
</evidence>
<dbReference type="PANTHER" id="PTHR30168">
    <property type="entry name" value="PUTATIVE MEMBRANE PROTEIN YPFJ"/>
    <property type="match status" value="1"/>
</dbReference>
<comment type="subcellular location">
    <subcellularLocation>
        <location evidence="1">Membrane</location>
        <topology evidence="1">Single-pass membrane protein</topology>
    </subcellularLocation>
</comment>
<evidence type="ECO:0000256" key="3">
    <source>
        <dbReference type="ARBA" id="ARBA00022989"/>
    </source>
</evidence>
<dbReference type="PANTHER" id="PTHR30168:SF0">
    <property type="entry name" value="INNER MEMBRANE PROTEIN"/>
    <property type="match status" value="1"/>
</dbReference>
<feature type="compositionally biased region" description="Low complexity" evidence="5">
    <location>
        <begin position="110"/>
        <end position="124"/>
    </location>
</feature>
<dbReference type="Proteomes" id="UP001500280">
    <property type="component" value="Unassembled WGS sequence"/>
</dbReference>
<evidence type="ECO:0000256" key="6">
    <source>
        <dbReference type="SAM" id="Phobius"/>
    </source>
</evidence>